<evidence type="ECO:0000259" key="6">
    <source>
        <dbReference type="Pfam" id="PF03151"/>
    </source>
</evidence>
<evidence type="ECO:0000256" key="1">
    <source>
        <dbReference type="ARBA" id="ARBA00004141"/>
    </source>
</evidence>
<dbReference type="SUPFAM" id="SSF103481">
    <property type="entry name" value="Multidrug resistance efflux transporter EmrE"/>
    <property type="match status" value="2"/>
</dbReference>
<dbReference type="OrthoDB" id="1588579at2759"/>
<dbReference type="InterPro" id="IPR037185">
    <property type="entry name" value="EmrE-like"/>
</dbReference>
<keyword evidence="8" id="KW-1185">Reference proteome</keyword>
<feature type="transmembrane region" description="Helical" evidence="5">
    <location>
        <begin position="45"/>
        <end position="62"/>
    </location>
</feature>
<evidence type="ECO:0000256" key="3">
    <source>
        <dbReference type="ARBA" id="ARBA00022989"/>
    </source>
</evidence>
<proteinExistence type="predicted"/>
<evidence type="ECO:0000256" key="4">
    <source>
        <dbReference type="ARBA" id="ARBA00023136"/>
    </source>
</evidence>
<keyword evidence="4 5" id="KW-0472">Membrane</keyword>
<dbReference type="InterPro" id="IPR050186">
    <property type="entry name" value="TPT_transporter"/>
</dbReference>
<dbReference type="GO" id="GO:0016020">
    <property type="term" value="C:membrane"/>
    <property type="evidence" value="ECO:0007669"/>
    <property type="project" value="UniProtKB-SubCell"/>
</dbReference>
<feature type="transmembrane region" description="Helical" evidence="5">
    <location>
        <begin position="143"/>
        <end position="160"/>
    </location>
</feature>
<organism evidence="7 8">
    <name type="scientific">Caulochytrium protostelioides</name>
    <dbReference type="NCBI Taxonomy" id="1555241"/>
    <lineage>
        <taxon>Eukaryota</taxon>
        <taxon>Fungi</taxon>
        <taxon>Fungi incertae sedis</taxon>
        <taxon>Chytridiomycota</taxon>
        <taxon>Chytridiomycota incertae sedis</taxon>
        <taxon>Chytridiomycetes</taxon>
        <taxon>Caulochytriales</taxon>
        <taxon>Caulochytriaceae</taxon>
        <taxon>Caulochytrium</taxon>
    </lineage>
</organism>
<protein>
    <recommendedName>
        <fullName evidence="6">Sugar phosphate transporter domain-containing protein</fullName>
    </recommendedName>
</protein>
<dbReference type="Proteomes" id="UP000274922">
    <property type="component" value="Unassembled WGS sequence"/>
</dbReference>
<feature type="domain" description="Sugar phosphate transporter" evidence="6">
    <location>
        <begin position="54"/>
        <end position="354"/>
    </location>
</feature>
<evidence type="ECO:0000256" key="5">
    <source>
        <dbReference type="SAM" id="Phobius"/>
    </source>
</evidence>
<evidence type="ECO:0000313" key="7">
    <source>
        <dbReference type="EMBL" id="RKP01448.1"/>
    </source>
</evidence>
<dbReference type="EMBL" id="ML014172">
    <property type="protein sequence ID" value="RKP01448.1"/>
    <property type="molecule type" value="Genomic_DNA"/>
</dbReference>
<dbReference type="Pfam" id="PF03151">
    <property type="entry name" value="TPT"/>
    <property type="match status" value="1"/>
</dbReference>
<feature type="transmembrane region" description="Helical" evidence="5">
    <location>
        <begin position="82"/>
        <end position="104"/>
    </location>
</feature>
<accession>A0A4P9X867</accession>
<gene>
    <name evidence="7" type="ORF">CXG81DRAFT_11978</name>
</gene>
<name>A0A4P9X867_9FUNG</name>
<evidence type="ECO:0000256" key="2">
    <source>
        <dbReference type="ARBA" id="ARBA00022692"/>
    </source>
</evidence>
<feature type="transmembrane region" description="Helical" evidence="5">
    <location>
        <begin position="338"/>
        <end position="354"/>
    </location>
</feature>
<dbReference type="InterPro" id="IPR004853">
    <property type="entry name" value="Sugar_P_trans_dom"/>
</dbReference>
<reference evidence="8" key="1">
    <citation type="journal article" date="2018" name="Nat. Microbiol.">
        <title>Leveraging single-cell genomics to expand the fungal tree of life.</title>
        <authorList>
            <person name="Ahrendt S.R."/>
            <person name="Quandt C.A."/>
            <person name="Ciobanu D."/>
            <person name="Clum A."/>
            <person name="Salamov A."/>
            <person name="Andreopoulos B."/>
            <person name="Cheng J.F."/>
            <person name="Woyke T."/>
            <person name="Pelin A."/>
            <person name="Henrissat B."/>
            <person name="Reynolds N.K."/>
            <person name="Benny G.L."/>
            <person name="Smith M.E."/>
            <person name="James T.Y."/>
            <person name="Grigoriev I.V."/>
        </authorList>
    </citation>
    <scope>NUCLEOTIDE SEQUENCE [LARGE SCALE GENOMIC DNA]</scope>
    <source>
        <strain evidence="8">ATCC 52028</strain>
    </source>
</reference>
<feature type="transmembrane region" description="Helical" evidence="5">
    <location>
        <begin position="194"/>
        <end position="211"/>
    </location>
</feature>
<keyword evidence="3 5" id="KW-1133">Transmembrane helix</keyword>
<evidence type="ECO:0000313" key="8">
    <source>
        <dbReference type="Proteomes" id="UP000274922"/>
    </source>
</evidence>
<dbReference type="STRING" id="1555241.A0A4P9X867"/>
<dbReference type="PANTHER" id="PTHR11132">
    <property type="entry name" value="SOLUTE CARRIER FAMILY 35"/>
    <property type="match status" value="1"/>
</dbReference>
<dbReference type="AlphaFoldDB" id="A0A4P9X867"/>
<sequence>MARYPLRQLSFVQDDAGYRRFPASQSGTRPSWRHRGRRWIQRHQALCDQLWFCSMCVLWYMSSAMTNNLGKQVMMAWRHPVTLTFVQFGFVALFCQIVAATTGAFGRLQPLNVSRFVTVVPLSIFQVTGHIFSSVAISRIPVSLVHTVKALSPLFTVLIYRIVLKRAVSHRVALSLIPLTCGVVLVTMTPHVQFNAIGLTCALASTIVFVLQNIRSRHHPDPAGTDAVHAALSMLFWASTFAFVLMFPLWLYYDRVAVADLWRARRASSSGAPPPRAAPGMGIPMLLVLNGASHFAQNVLAFYLLGLTSPVTYSIASLVKRIFVISAAMLYFGDRVNAVQGAGIVLTFGGLWLYQSAKGQKGSH</sequence>
<comment type="subcellular location">
    <subcellularLocation>
        <location evidence="1">Membrane</location>
        <topology evidence="1">Multi-pass membrane protein</topology>
    </subcellularLocation>
</comment>
<keyword evidence="2 5" id="KW-0812">Transmembrane</keyword>
<feature type="transmembrane region" description="Helical" evidence="5">
    <location>
        <begin position="172"/>
        <end position="188"/>
    </location>
</feature>
<feature type="transmembrane region" description="Helical" evidence="5">
    <location>
        <begin position="116"/>
        <end position="137"/>
    </location>
</feature>
<feature type="transmembrane region" description="Helical" evidence="5">
    <location>
        <begin position="232"/>
        <end position="253"/>
    </location>
</feature>